<gene>
    <name evidence="1" type="ORF">PACLA_8A001057</name>
</gene>
<accession>A0A6S7HD51</accession>
<keyword evidence="2" id="KW-1185">Reference proteome</keyword>
<name>A0A6S7HD51_PARCT</name>
<protein>
    <submittedName>
        <fullName evidence="1">Uncharacterized protein</fullName>
    </submittedName>
</protein>
<dbReference type="Proteomes" id="UP001152795">
    <property type="component" value="Unassembled WGS sequence"/>
</dbReference>
<evidence type="ECO:0000313" key="2">
    <source>
        <dbReference type="Proteomes" id="UP001152795"/>
    </source>
</evidence>
<dbReference type="AlphaFoldDB" id="A0A6S7HD51"/>
<dbReference type="OrthoDB" id="5976668at2759"/>
<dbReference type="EMBL" id="CACRXK020004014">
    <property type="protein sequence ID" value="CAB4001147.1"/>
    <property type="molecule type" value="Genomic_DNA"/>
</dbReference>
<organism evidence="1 2">
    <name type="scientific">Paramuricea clavata</name>
    <name type="common">Red gorgonian</name>
    <name type="synonym">Violescent sea-whip</name>
    <dbReference type="NCBI Taxonomy" id="317549"/>
    <lineage>
        <taxon>Eukaryota</taxon>
        <taxon>Metazoa</taxon>
        <taxon>Cnidaria</taxon>
        <taxon>Anthozoa</taxon>
        <taxon>Octocorallia</taxon>
        <taxon>Malacalcyonacea</taxon>
        <taxon>Plexauridae</taxon>
        <taxon>Paramuricea</taxon>
    </lineage>
</organism>
<evidence type="ECO:0000313" key="1">
    <source>
        <dbReference type="EMBL" id="CAB4001147.1"/>
    </source>
</evidence>
<comment type="caution">
    <text evidence="1">The sequence shown here is derived from an EMBL/GenBank/DDBJ whole genome shotgun (WGS) entry which is preliminary data.</text>
</comment>
<proteinExistence type="predicted"/>
<reference evidence="1" key="1">
    <citation type="submission" date="2020-04" db="EMBL/GenBank/DDBJ databases">
        <authorList>
            <person name="Alioto T."/>
            <person name="Alioto T."/>
            <person name="Gomez Garrido J."/>
        </authorList>
    </citation>
    <scope>NUCLEOTIDE SEQUENCE</scope>
    <source>
        <strain evidence="1">A484AB</strain>
    </source>
</reference>
<sequence>MVTEMSKRDKAPEKETPTTSRARICAEVCQHRCLPSCEWSCCIKENIEEYRQAHLVKPLVPHPSIQRKSDLAKVGVVKDPATVGKVRSSVGKSRQNIEEPLKDGKDCHPSCKRYCVPSCRFACCQAVQIKGVVLL</sequence>